<dbReference type="GO" id="GO:0005047">
    <property type="term" value="F:signal recognition particle binding"/>
    <property type="evidence" value="ECO:0007669"/>
    <property type="project" value="InterPro"/>
</dbReference>
<reference evidence="10 11" key="1">
    <citation type="submission" date="2019-09" db="EMBL/GenBank/DDBJ databases">
        <title>Bird 10,000 Genomes (B10K) Project - Family phase.</title>
        <authorList>
            <person name="Zhang G."/>
        </authorList>
    </citation>
    <scope>NUCLEOTIDE SEQUENCE [LARGE SCALE GENOMIC DNA]</scope>
    <source>
        <strain evidence="10">B10K-DU-001-74</strain>
        <tissue evidence="10">Muscle</tissue>
    </source>
</reference>
<evidence type="ECO:0000256" key="6">
    <source>
        <dbReference type="ARBA" id="ARBA00023136"/>
    </source>
</evidence>
<keyword evidence="11" id="KW-1185">Reference proteome</keyword>
<dbReference type="SMART" id="SM00962">
    <property type="entry name" value="SRP54"/>
    <property type="match status" value="1"/>
</dbReference>
<dbReference type="GO" id="GO:0005525">
    <property type="term" value="F:GTP binding"/>
    <property type="evidence" value="ECO:0007669"/>
    <property type="project" value="UniProtKB-KW"/>
</dbReference>
<evidence type="ECO:0000256" key="4">
    <source>
        <dbReference type="ARBA" id="ARBA00022824"/>
    </source>
</evidence>
<evidence type="ECO:0000313" key="10">
    <source>
        <dbReference type="EMBL" id="NXM83624.1"/>
    </source>
</evidence>
<dbReference type="Pfam" id="PF02881">
    <property type="entry name" value="SRP54_N"/>
    <property type="match status" value="1"/>
</dbReference>
<feature type="region of interest" description="Disordered" evidence="8">
    <location>
        <begin position="223"/>
        <end position="290"/>
    </location>
</feature>
<protein>
    <submittedName>
        <fullName evidence="10">SRPRA protein</fullName>
    </submittedName>
</protein>
<dbReference type="GO" id="GO:0006886">
    <property type="term" value="P:intracellular protein transport"/>
    <property type="evidence" value="ECO:0007669"/>
    <property type="project" value="InterPro"/>
</dbReference>
<accession>A0A7L1E3R3</accession>
<keyword evidence="7" id="KW-0675">Receptor</keyword>
<dbReference type="Pfam" id="PF00448">
    <property type="entry name" value="SRP54"/>
    <property type="match status" value="1"/>
</dbReference>
<dbReference type="Proteomes" id="UP000565754">
    <property type="component" value="Unassembled WGS sequence"/>
</dbReference>
<dbReference type="SUPFAM" id="SSF64356">
    <property type="entry name" value="SNARE-like"/>
    <property type="match status" value="1"/>
</dbReference>
<dbReference type="GO" id="GO:0006614">
    <property type="term" value="P:SRP-dependent cotranslational protein targeting to membrane"/>
    <property type="evidence" value="ECO:0007669"/>
    <property type="project" value="InterPro"/>
</dbReference>
<dbReference type="InterPro" id="IPR042101">
    <property type="entry name" value="SRP54_N_sf"/>
</dbReference>
<evidence type="ECO:0000256" key="1">
    <source>
        <dbReference type="ARBA" id="ARBA00004397"/>
    </source>
</evidence>
<dbReference type="CDD" id="cd17876">
    <property type="entry name" value="SRalpha_C"/>
    <property type="match status" value="1"/>
</dbReference>
<dbReference type="GO" id="GO:0003924">
    <property type="term" value="F:GTPase activity"/>
    <property type="evidence" value="ECO:0007669"/>
    <property type="project" value="InterPro"/>
</dbReference>
<dbReference type="SMART" id="SM00963">
    <property type="entry name" value="SRP54_N"/>
    <property type="match status" value="1"/>
</dbReference>
<dbReference type="InterPro" id="IPR036225">
    <property type="entry name" value="SRP/SRP_N"/>
</dbReference>
<dbReference type="FunFam" id="3.30.450.60:FF:000024">
    <property type="entry name" value="signal recognition particle receptor subunit alpha isoform X2"/>
    <property type="match status" value="1"/>
</dbReference>
<evidence type="ECO:0000259" key="9">
    <source>
        <dbReference type="PROSITE" id="PS00300"/>
    </source>
</evidence>
<evidence type="ECO:0000256" key="2">
    <source>
        <dbReference type="ARBA" id="ARBA00008531"/>
    </source>
</evidence>
<dbReference type="GO" id="GO:0005785">
    <property type="term" value="C:signal recognition particle receptor complex"/>
    <property type="evidence" value="ECO:0007669"/>
    <property type="project" value="InterPro"/>
</dbReference>
<keyword evidence="6" id="KW-0472">Membrane</keyword>
<feature type="non-terminal residue" evidence="10">
    <location>
        <position position="657"/>
    </location>
</feature>
<proteinExistence type="inferred from homology"/>
<dbReference type="Gene3D" id="3.40.50.300">
    <property type="entry name" value="P-loop containing nucleotide triphosphate hydrolases"/>
    <property type="match status" value="1"/>
</dbReference>
<dbReference type="InterPro" id="IPR007222">
    <property type="entry name" value="Sig_recog_particle_rcpt_asu_N"/>
</dbReference>
<dbReference type="SUPFAM" id="SSF47364">
    <property type="entry name" value="Domain of the SRP/SRP receptor G-proteins"/>
    <property type="match status" value="1"/>
</dbReference>
<feature type="compositionally biased region" description="Polar residues" evidence="8">
    <location>
        <begin position="251"/>
        <end position="269"/>
    </location>
</feature>
<feature type="region of interest" description="Disordered" evidence="8">
    <location>
        <begin position="157"/>
        <end position="208"/>
    </location>
</feature>
<feature type="non-terminal residue" evidence="10">
    <location>
        <position position="1"/>
    </location>
</feature>
<keyword evidence="5" id="KW-0342">GTP-binding</keyword>
<sequence>MLDFFTIFSKGGLVLWCFQGGGDRDEGMVGAAGTPILTAPLPQERGGNNSFTHEALTLKYKLDNQFELVFVVGFQKILTLTYVDKLIDDVHKEFRDKYRNEFQQKGALGLLNGTFDFKDDFMRLLRDAEESSKVRAPTVMKTFEQSLKSQKTVKCMIETRGEKPKEKVKNKKNKGSKKDGTEAVAAPSKASAGDKQLSAAGDKEELTKDEILQKNREEFFRRHMKAGEKSRSPKPDAQKEKGKKPRVWDLGNSNAKVLDYSNSATNGSAESCPVEEFDPDMALGDKNREPGRLYDLEYESDDEAEEEKVVQNPSKPSVKKGGLGGMFGMLKGLVGSKSLTREDMDPVLEKMKDHLIAKNVAAEIAVQLCESVAKKLEGKVMGTFTTVTSTVKQALQEALVQILQPQRRVDVLRDVMDAQRHRRPYVVTFCGVNGVGKSTNLAKAGQHPGSQHWGDGISFWLIENGFSVLIAACDTFRAGAVEQLRTHTRRLNALHPPESHGGRTMVQLYEKGYGKDAAGIAMEAISYARNQGFDVVLVDTAGRMQDNAPLMTALAKLIAVNAPDLVLFVGEALVGNEAVDQLVKFNKALADHSMAQTPRLIDGIVLTKFDTIDDKVGAAISMTYITSKPIVFVGTGQTYCDLRSLNAKAVVAALMKA</sequence>
<dbReference type="SUPFAM" id="SSF52540">
    <property type="entry name" value="P-loop containing nucleoside triphosphate hydrolases"/>
    <property type="match status" value="1"/>
</dbReference>
<dbReference type="AlphaFoldDB" id="A0A7L1E3R3"/>
<gene>
    <name evidence="10" type="primary">Srpra</name>
    <name evidence="10" type="ORF">OENOEN_R10881</name>
</gene>
<comment type="similarity">
    <text evidence="2">Belongs to the GTP-binding SRP family.</text>
</comment>
<dbReference type="FunFam" id="1.20.120.140:FF:000004">
    <property type="entry name" value="Signal recognition particle receptor subunit alpha"/>
    <property type="match status" value="1"/>
</dbReference>
<dbReference type="InterPro" id="IPR011012">
    <property type="entry name" value="Longin-like_dom_sf"/>
</dbReference>
<name>A0A7L1E3R3_OENON</name>
<dbReference type="EMBL" id="VXBF01005228">
    <property type="protein sequence ID" value="NXM83624.1"/>
    <property type="molecule type" value="Genomic_DNA"/>
</dbReference>
<evidence type="ECO:0000256" key="8">
    <source>
        <dbReference type="SAM" id="MobiDB-lite"/>
    </source>
</evidence>
<dbReference type="PROSITE" id="PS00300">
    <property type="entry name" value="SRP54"/>
    <property type="match status" value="1"/>
</dbReference>
<dbReference type="Gene3D" id="3.30.450.60">
    <property type="match status" value="1"/>
</dbReference>
<evidence type="ECO:0000256" key="5">
    <source>
        <dbReference type="ARBA" id="ARBA00023134"/>
    </source>
</evidence>
<evidence type="ECO:0000256" key="7">
    <source>
        <dbReference type="ARBA" id="ARBA00023170"/>
    </source>
</evidence>
<dbReference type="Gene3D" id="1.20.120.140">
    <property type="entry name" value="Signal recognition particle SRP54, nucleotide-binding domain"/>
    <property type="match status" value="1"/>
</dbReference>
<dbReference type="FunFam" id="3.40.50.300:FF:000188">
    <property type="entry name" value="signal recognition particle receptor subunit alpha"/>
    <property type="match status" value="1"/>
</dbReference>
<dbReference type="CDD" id="cd14826">
    <property type="entry name" value="SR_alpha_SRX"/>
    <property type="match status" value="1"/>
</dbReference>
<keyword evidence="3" id="KW-0547">Nucleotide-binding</keyword>
<evidence type="ECO:0000313" key="11">
    <source>
        <dbReference type="Proteomes" id="UP000565754"/>
    </source>
</evidence>
<comment type="subcellular location">
    <subcellularLocation>
        <location evidence="1">Endoplasmic reticulum membrane</location>
        <topology evidence="1">Peripheral membrane protein</topology>
        <orientation evidence="1">Cytoplasmic side</orientation>
    </subcellularLocation>
</comment>
<dbReference type="InterPro" id="IPR000897">
    <property type="entry name" value="SRP54_GTPase_dom"/>
</dbReference>
<feature type="domain" description="SRP54-type proteins GTP-binding" evidence="9">
    <location>
        <begin position="629"/>
        <end position="642"/>
    </location>
</feature>
<dbReference type="InterPro" id="IPR013822">
    <property type="entry name" value="Signal_recog_particl_SRP54_hlx"/>
</dbReference>
<dbReference type="SMART" id="SM00382">
    <property type="entry name" value="AAA"/>
    <property type="match status" value="1"/>
</dbReference>
<evidence type="ECO:0000256" key="3">
    <source>
        <dbReference type="ARBA" id="ARBA00022741"/>
    </source>
</evidence>
<dbReference type="InterPro" id="IPR027417">
    <property type="entry name" value="P-loop_NTPase"/>
</dbReference>
<feature type="compositionally biased region" description="Basic and acidic residues" evidence="8">
    <location>
        <begin position="223"/>
        <end position="240"/>
    </location>
</feature>
<dbReference type="InterPro" id="IPR003593">
    <property type="entry name" value="AAA+_ATPase"/>
</dbReference>
<feature type="compositionally biased region" description="Basic and acidic residues" evidence="8">
    <location>
        <begin position="157"/>
        <end position="167"/>
    </location>
</feature>
<keyword evidence="4" id="KW-0256">Endoplasmic reticulum</keyword>
<dbReference type="PANTHER" id="PTHR43134:SF1">
    <property type="entry name" value="SIGNAL RECOGNITION PARTICLE RECEPTOR SUBUNIT ALPHA"/>
    <property type="match status" value="1"/>
</dbReference>
<comment type="caution">
    <text evidence="10">The sequence shown here is derived from an EMBL/GenBank/DDBJ whole genome shotgun (WGS) entry which is preliminary data.</text>
</comment>
<organism evidence="10 11">
    <name type="scientific">Oenanthe oenanthe</name>
    <name type="common">Northern wheatear</name>
    <dbReference type="NCBI Taxonomy" id="279966"/>
    <lineage>
        <taxon>Eukaryota</taxon>
        <taxon>Metazoa</taxon>
        <taxon>Chordata</taxon>
        <taxon>Craniata</taxon>
        <taxon>Vertebrata</taxon>
        <taxon>Euteleostomi</taxon>
        <taxon>Archelosauria</taxon>
        <taxon>Archosauria</taxon>
        <taxon>Dinosauria</taxon>
        <taxon>Saurischia</taxon>
        <taxon>Theropoda</taxon>
        <taxon>Coelurosauria</taxon>
        <taxon>Aves</taxon>
        <taxon>Neognathae</taxon>
        <taxon>Neoaves</taxon>
        <taxon>Telluraves</taxon>
        <taxon>Australaves</taxon>
        <taxon>Passeriformes</taxon>
        <taxon>Muscicapidae</taxon>
        <taxon>Oenanthe</taxon>
    </lineage>
</organism>
<dbReference type="PANTHER" id="PTHR43134">
    <property type="entry name" value="SIGNAL RECOGNITION PARTICLE RECEPTOR SUBUNIT ALPHA"/>
    <property type="match status" value="1"/>
</dbReference>
<dbReference type="Pfam" id="PF04086">
    <property type="entry name" value="SRP-alpha_N"/>
    <property type="match status" value="1"/>
</dbReference>